<proteinExistence type="predicted"/>
<keyword evidence="3" id="KW-1185">Reference proteome</keyword>
<comment type="caution">
    <text evidence="2">The sequence shown here is derived from an EMBL/GenBank/DDBJ whole genome shotgun (WGS) entry which is preliminary data.</text>
</comment>
<reference evidence="2" key="3">
    <citation type="submission" date="2023-05" db="EMBL/GenBank/DDBJ databases">
        <authorList>
            <person name="Smith C.H."/>
        </authorList>
    </citation>
    <scope>NUCLEOTIDE SEQUENCE</scope>
    <source>
        <strain evidence="2">CHS0354</strain>
        <tissue evidence="2">Mantle</tissue>
    </source>
</reference>
<dbReference type="Proteomes" id="UP001195483">
    <property type="component" value="Unassembled WGS sequence"/>
</dbReference>
<evidence type="ECO:0000313" key="3">
    <source>
        <dbReference type="Proteomes" id="UP001195483"/>
    </source>
</evidence>
<dbReference type="AlphaFoldDB" id="A0AAE0T0T4"/>
<reference evidence="2" key="2">
    <citation type="journal article" date="2021" name="Genome Biol. Evol.">
        <title>Developing a high-quality reference genome for a parasitic bivalve with doubly uniparental inheritance (Bivalvia: Unionida).</title>
        <authorList>
            <person name="Smith C.H."/>
        </authorList>
    </citation>
    <scope>NUCLEOTIDE SEQUENCE</scope>
    <source>
        <strain evidence="2">CHS0354</strain>
        <tissue evidence="2">Mantle</tissue>
    </source>
</reference>
<dbReference type="EMBL" id="JAEAOA010001685">
    <property type="protein sequence ID" value="KAK3601614.1"/>
    <property type="molecule type" value="Genomic_DNA"/>
</dbReference>
<protein>
    <recommendedName>
        <fullName evidence="4">CCHC-type domain-containing protein</fullName>
    </recommendedName>
</protein>
<feature type="region of interest" description="Disordered" evidence="1">
    <location>
        <begin position="67"/>
        <end position="89"/>
    </location>
</feature>
<evidence type="ECO:0000256" key="1">
    <source>
        <dbReference type="SAM" id="MobiDB-lite"/>
    </source>
</evidence>
<gene>
    <name evidence="2" type="ORF">CHS0354_027864</name>
</gene>
<evidence type="ECO:0008006" key="4">
    <source>
        <dbReference type="Google" id="ProtNLM"/>
    </source>
</evidence>
<name>A0AAE0T0T4_9BIVA</name>
<reference evidence="2" key="1">
    <citation type="journal article" date="2021" name="Genome Biol. Evol.">
        <title>A High-Quality Reference Genome for a Parasitic Bivalve with Doubly Uniparental Inheritance (Bivalvia: Unionida).</title>
        <authorList>
            <person name="Smith C.H."/>
        </authorList>
    </citation>
    <scope>NUCLEOTIDE SEQUENCE</scope>
    <source>
        <strain evidence="2">CHS0354</strain>
    </source>
</reference>
<sequence>MNVISTILHGDLTSSFLGEGKQLEPERINKGPQMNSPTQKHYNSKQYRTFHPTDAGIIMGEDKLLQDETEKQHVPSPLSHLSGPSDHGTTTPNCPLYSIQSPTSYPLSMHIFIATLAYYIPSTASTNPMPVRTIKVSPALRQIVARRNAHKWLIQSQNDKEGTKKLTKIKQEYNKEIKVHKSQGSNLTNEEKSKMTKQSNHATREIQQKKIPYHSKEQTLSRLRQLKIHQRQHQKHRIGFDLDMNHSSLSNTEIAMELIFQGADLTRVHKLRTNHNLVSAAVLLEINSIPHYLFTLMAHSYLLQEYINKLWFCSNCKTWGHYASRCKFRKRCYACDDSYDNNCIFRGQRCVSYGGSQHPFSNKSPLTKKEKETVRIMREQSLTYAEATALTSLKCNRRGMKRLQIIQLTQYSTLPPKTRQQTTSFPYPQ</sequence>
<feature type="region of interest" description="Disordered" evidence="1">
    <location>
        <begin position="181"/>
        <end position="203"/>
    </location>
</feature>
<organism evidence="2 3">
    <name type="scientific">Potamilus streckersoni</name>
    <dbReference type="NCBI Taxonomy" id="2493646"/>
    <lineage>
        <taxon>Eukaryota</taxon>
        <taxon>Metazoa</taxon>
        <taxon>Spiralia</taxon>
        <taxon>Lophotrochozoa</taxon>
        <taxon>Mollusca</taxon>
        <taxon>Bivalvia</taxon>
        <taxon>Autobranchia</taxon>
        <taxon>Heteroconchia</taxon>
        <taxon>Palaeoheterodonta</taxon>
        <taxon>Unionida</taxon>
        <taxon>Unionoidea</taxon>
        <taxon>Unionidae</taxon>
        <taxon>Ambleminae</taxon>
        <taxon>Lampsilini</taxon>
        <taxon>Potamilus</taxon>
    </lineage>
</organism>
<accession>A0AAE0T0T4</accession>
<evidence type="ECO:0000313" key="2">
    <source>
        <dbReference type="EMBL" id="KAK3601614.1"/>
    </source>
</evidence>